<dbReference type="Proteomes" id="UP000813385">
    <property type="component" value="Unassembled WGS sequence"/>
</dbReference>
<keyword evidence="6" id="KW-0067">ATP-binding</keyword>
<dbReference type="GO" id="GO:0030983">
    <property type="term" value="F:mismatched DNA binding"/>
    <property type="evidence" value="ECO:0007669"/>
    <property type="project" value="InterPro"/>
</dbReference>
<proteinExistence type="inferred from homology"/>
<dbReference type="SMART" id="SM00534">
    <property type="entry name" value="MUTSac"/>
    <property type="match status" value="1"/>
</dbReference>
<evidence type="ECO:0000256" key="4">
    <source>
        <dbReference type="ARBA" id="ARBA00022454"/>
    </source>
</evidence>
<dbReference type="OrthoDB" id="29596at2759"/>
<comment type="caution">
    <text evidence="14">The sequence shown here is derived from an EMBL/GenBank/DDBJ whole genome shotgun (WGS) entry which is preliminary data.</text>
</comment>
<keyword evidence="5" id="KW-0547">Nucleotide-binding</keyword>
<dbReference type="AlphaFoldDB" id="A0A8K0X8L2"/>
<dbReference type="GO" id="GO:0005524">
    <property type="term" value="F:ATP binding"/>
    <property type="evidence" value="ECO:0007669"/>
    <property type="project" value="UniProtKB-KW"/>
</dbReference>
<evidence type="ECO:0000256" key="3">
    <source>
        <dbReference type="ARBA" id="ARBA00006271"/>
    </source>
</evidence>
<dbReference type="PANTHER" id="PTHR11361:SF20">
    <property type="entry name" value="MUTS PROTEIN HOMOLOG 5"/>
    <property type="match status" value="1"/>
</dbReference>
<dbReference type="GO" id="GO:0006298">
    <property type="term" value="P:mismatch repair"/>
    <property type="evidence" value="ECO:0007669"/>
    <property type="project" value="InterPro"/>
</dbReference>
<dbReference type="SUPFAM" id="SSF52540">
    <property type="entry name" value="P-loop containing nucleoside triphosphate hydrolases"/>
    <property type="match status" value="1"/>
</dbReference>
<dbReference type="EMBL" id="JAGPXD010000002">
    <property type="protein sequence ID" value="KAH7369121.1"/>
    <property type="molecule type" value="Genomic_DNA"/>
</dbReference>
<dbReference type="GO" id="GO:0005694">
    <property type="term" value="C:chromosome"/>
    <property type="evidence" value="ECO:0007669"/>
    <property type="project" value="UniProtKB-SubCell"/>
</dbReference>
<dbReference type="InterPro" id="IPR000432">
    <property type="entry name" value="DNA_mismatch_repair_MutS_C"/>
</dbReference>
<evidence type="ECO:0000256" key="6">
    <source>
        <dbReference type="ARBA" id="ARBA00022840"/>
    </source>
</evidence>
<dbReference type="PROSITE" id="PS00486">
    <property type="entry name" value="DNA_MISMATCH_REPAIR_2"/>
    <property type="match status" value="1"/>
</dbReference>
<evidence type="ECO:0000256" key="5">
    <source>
        <dbReference type="ARBA" id="ARBA00022741"/>
    </source>
</evidence>
<dbReference type="InterPro" id="IPR027417">
    <property type="entry name" value="P-loop_NTPase"/>
</dbReference>
<evidence type="ECO:0000256" key="9">
    <source>
        <dbReference type="ARBA" id="ARBA00023254"/>
    </source>
</evidence>
<keyword evidence="8" id="KW-0539">Nucleus</keyword>
<evidence type="ECO:0000256" key="8">
    <source>
        <dbReference type="ARBA" id="ARBA00023242"/>
    </source>
</evidence>
<accession>A0A8K0X8L2</accession>
<evidence type="ECO:0000256" key="7">
    <source>
        <dbReference type="ARBA" id="ARBA00023125"/>
    </source>
</evidence>
<evidence type="ECO:0000313" key="14">
    <source>
        <dbReference type="EMBL" id="KAH7369121.1"/>
    </source>
</evidence>
<evidence type="ECO:0000256" key="10">
    <source>
        <dbReference type="ARBA" id="ARBA00073549"/>
    </source>
</evidence>
<evidence type="ECO:0000256" key="11">
    <source>
        <dbReference type="ARBA" id="ARBA00077470"/>
    </source>
</evidence>
<evidence type="ECO:0000259" key="13">
    <source>
        <dbReference type="PROSITE" id="PS00486"/>
    </source>
</evidence>
<dbReference type="FunFam" id="3.40.50.300:FF:001067">
    <property type="entry name" value="DNA mismatch repair protein MSH5"/>
    <property type="match status" value="1"/>
</dbReference>
<comment type="subcellular location">
    <subcellularLocation>
        <location evidence="2">Chromosome</location>
    </subcellularLocation>
    <subcellularLocation>
        <location evidence="1">Nucleus</location>
    </subcellularLocation>
</comment>
<evidence type="ECO:0000313" key="15">
    <source>
        <dbReference type="Proteomes" id="UP000813385"/>
    </source>
</evidence>
<feature type="domain" description="DNA mismatch repair proteins mutS family" evidence="13">
    <location>
        <begin position="158"/>
        <end position="174"/>
    </location>
</feature>
<keyword evidence="7" id="KW-0238">DNA-binding</keyword>
<keyword evidence="4" id="KW-0158">Chromosome</keyword>
<protein>
    <recommendedName>
        <fullName evidence="10">DNA mismatch repair protein MSH5</fullName>
    </recommendedName>
    <alternativeName>
        <fullName evidence="11">MutS protein homolog 5</fullName>
    </alternativeName>
</protein>
<evidence type="ECO:0000256" key="2">
    <source>
        <dbReference type="ARBA" id="ARBA00004286"/>
    </source>
</evidence>
<gene>
    <name evidence="14" type="ORF">B0T11DRAFT_70761</name>
</gene>
<sequence length="333" mass="35853">GELDAIVALALAAKKHGWSQPTLTSENVLQIRGGRHPLQELVVDSYIPNDCYLSGGQGEADEDPKGHAKQSPPRPPSNLLALTGPNHSGKSVYIKQVALIVYLAHIGSFVPADEAVIGVTDQILTRISTRECVTENESAFAIDLRQISFCLKAASRRSLVLIDEFGKGTRADDGAGLMSALLDHFLTLGPQSPRMIAATNFHEIFEGRHLENHPQLMFAHMDVHMDLANASSDHPMTFLYKLVPGRSSSSFGGLCASLNGVDRAVVDRAEAISLLLARNEDLGAACAKLGNKDQRQLENAEAVARQYLSLSTEDLLRSEDVRGLLGGILSGGR</sequence>
<keyword evidence="15" id="KW-1185">Reference proteome</keyword>
<evidence type="ECO:0000256" key="1">
    <source>
        <dbReference type="ARBA" id="ARBA00004123"/>
    </source>
</evidence>
<feature type="region of interest" description="Disordered" evidence="12">
    <location>
        <begin position="54"/>
        <end position="82"/>
    </location>
</feature>
<reference evidence="14" key="1">
    <citation type="journal article" date="2021" name="Nat. Commun.">
        <title>Genetic determinants of endophytism in the Arabidopsis root mycobiome.</title>
        <authorList>
            <person name="Mesny F."/>
            <person name="Miyauchi S."/>
            <person name="Thiergart T."/>
            <person name="Pickel B."/>
            <person name="Atanasova L."/>
            <person name="Karlsson M."/>
            <person name="Huettel B."/>
            <person name="Barry K.W."/>
            <person name="Haridas S."/>
            <person name="Chen C."/>
            <person name="Bauer D."/>
            <person name="Andreopoulos W."/>
            <person name="Pangilinan J."/>
            <person name="LaButti K."/>
            <person name="Riley R."/>
            <person name="Lipzen A."/>
            <person name="Clum A."/>
            <person name="Drula E."/>
            <person name="Henrissat B."/>
            <person name="Kohler A."/>
            <person name="Grigoriev I.V."/>
            <person name="Martin F.M."/>
            <person name="Hacquard S."/>
        </authorList>
    </citation>
    <scope>NUCLEOTIDE SEQUENCE</scope>
    <source>
        <strain evidence="14">MPI-CAGE-AT-0016</strain>
    </source>
</reference>
<dbReference type="Pfam" id="PF00488">
    <property type="entry name" value="MutS_V"/>
    <property type="match status" value="1"/>
</dbReference>
<evidence type="ECO:0000256" key="12">
    <source>
        <dbReference type="SAM" id="MobiDB-lite"/>
    </source>
</evidence>
<feature type="non-terminal residue" evidence="14">
    <location>
        <position position="1"/>
    </location>
</feature>
<organism evidence="14 15">
    <name type="scientific">Plectosphaerella cucumerina</name>
    <dbReference type="NCBI Taxonomy" id="40658"/>
    <lineage>
        <taxon>Eukaryota</taxon>
        <taxon>Fungi</taxon>
        <taxon>Dikarya</taxon>
        <taxon>Ascomycota</taxon>
        <taxon>Pezizomycotina</taxon>
        <taxon>Sordariomycetes</taxon>
        <taxon>Hypocreomycetidae</taxon>
        <taxon>Glomerellales</taxon>
        <taxon>Plectosphaerellaceae</taxon>
        <taxon>Plectosphaerella</taxon>
    </lineage>
</organism>
<dbReference type="GO" id="GO:0140664">
    <property type="term" value="F:ATP-dependent DNA damage sensor activity"/>
    <property type="evidence" value="ECO:0007669"/>
    <property type="project" value="InterPro"/>
</dbReference>
<dbReference type="PANTHER" id="PTHR11361">
    <property type="entry name" value="DNA MISMATCH REPAIR PROTEIN MUTS FAMILY MEMBER"/>
    <property type="match status" value="1"/>
</dbReference>
<dbReference type="InterPro" id="IPR045076">
    <property type="entry name" value="MutS"/>
</dbReference>
<dbReference type="Gene3D" id="3.40.50.300">
    <property type="entry name" value="P-loop containing nucleotide triphosphate hydrolases"/>
    <property type="match status" value="1"/>
</dbReference>
<dbReference type="GO" id="GO:0051026">
    <property type="term" value="P:chiasma assembly"/>
    <property type="evidence" value="ECO:0007669"/>
    <property type="project" value="UniProtKB-ARBA"/>
</dbReference>
<dbReference type="GO" id="GO:0005634">
    <property type="term" value="C:nucleus"/>
    <property type="evidence" value="ECO:0007669"/>
    <property type="project" value="UniProtKB-SubCell"/>
</dbReference>
<name>A0A8K0X8L2_9PEZI</name>
<comment type="similarity">
    <text evidence="3">Belongs to the DNA mismatch repair MutS family.</text>
</comment>
<keyword evidence="9" id="KW-0469">Meiosis</keyword>